<keyword evidence="4 5" id="KW-0472">Membrane</keyword>
<dbReference type="Proteomes" id="UP000734218">
    <property type="component" value="Unassembled WGS sequence"/>
</dbReference>
<evidence type="ECO:0000256" key="1">
    <source>
        <dbReference type="ARBA" id="ARBA00022475"/>
    </source>
</evidence>
<evidence type="ECO:0000313" key="6">
    <source>
        <dbReference type="EMBL" id="NJC34697.1"/>
    </source>
</evidence>
<evidence type="ECO:0000256" key="3">
    <source>
        <dbReference type="ARBA" id="ARBA00022989"/>
    </source>
</evidence>
<name>A0ABX0XPQ1_9SPHN</name>
<dbReference type="EMBL" id="JAATJE010000002">
    <property type="protein sequence ID" value="NJC34697.1"/>
    <property type="molecule type" value="Genomic_DNA"/>
</dbReference>
<feature type="transmembrane region" description="Helical" evidence="5">
    <location>
        <begin position="115"/>
        <end position="139"/>
    </location>
</feature>
<evidence type="ECO:0000256" key="5">
    <source>
        <dbReference type="SAM" id="Phobius"/>
    </source>
</evidence>
<organism evidence="6 7">
    <name type="scientific">Sphingomonas jejuensis</name>
    <dbReference type="NCBI Taxonomy" id="904715"/>
    <lineage>
        <taxon>Bacteria</taxon>
        <taxon>Pseudomonadati</taxon>
        <taxon>Pseudomonadota</taxon>
        <taxon>Alphaproteobacteria</taxon>
        <taxon>Sphingomonadales</taxon>
        <taxon>Sphingomonadaceae</taxon>
        <taxon>Sphingomonas</taxon>
    </lineage>
</organism>
<protein>
    <submittedName>
        <fullName evidence="6">Uncharacterized protein</fullName>
    </submittedName>
</protein>
<sequence length="189" mass="20450">MKTRIGRHHLLSAAALVLATAAVLLLMGREPICTCGTIRLWHSAVNSAENSQHLADWYTLSHVVHGLIFFWVTRLALPRLSVGARLCVAVAVEAAWEIAENTPAMIDRYRDATIALGYTGDSVLNSVADIGWMLLGFLLASRMPAWGALAVALLLEGVALVAIRDNLSLNILMLITPSDAIRTWQAAAQ</sequence>
<keyword evidence="2 5" id="KW-0812">Transmembrane</keyword>
<dbReference type="RefSeq" id="WP_167954911.1">
    <property type="nucleotide sequence ID" value="NZ_JAATJE010000002.1"/>
</dbReference>
<dbReference type="NCBIfam" id="NF002099">
    <property type="entry name" value="PRK00944.1"/>
    <property type="match status" value="1"/>
</dbReference>
<keyword evidence="7" id="KW-1185">Reference proteome</keyword>
<evidence type="ECO:0000256" key="4">
    <source>
        <dbReference type="ARBA" id="ARBA00023136"/>
    </source>
</evidence>
<keyword evidence="3 5" id="KW-1133">Transmembrane helix</keyword>
<accession>A0ABX0XPQ1</accession>
<dbReference type="InterPro" id="IPR019691">
    <property type="entry name" value="DUF2585"/>
</dbReference>
<gene>
    <name evidence="6" type="ORF">GGR88_002211</name>
</gene>
<dbReference type="Pfam" id="PF10755">
    <property type="entry name" value="DUF2585"/>
    <property type="match status" value="1"/>
</dbReference>
<evidence type="ECO:0000256" key="2">
    <source>
        <dbReference type="ARBA" id="ARBA00022692"/>
    </source>
</evidence>
<comment type="caution">
    <text evidence="6">The sequence shown here is derived from an EMBL/GenBank/DDBJ whole genome shotgun (WGS) entry which is preliminary data.</text>
</comment>
<reference evidence="6 7" key="1">
    <citation type="submission" date="2020-03" db="EMBL/GenBank/DDBJ databases">
        <title>Genomic Encyclopedia of Type Strains, Phase IV (KMG-IV): sequencing the most valuable type-strain genomes for metagenomic binning, comparative biology and taxonomic classification.</title>
        <authorList>
            <person name="Goeker M."/>
        </authorList>
    </citation>
    <scope>NUCLEOTIDE SEQUENCE [LARGE SCALE GENOMIC DNA]</scope>
    <source>
        <strain evidence="6 7">DSM 27651</strain>
    </source>
</reference>
<proteinExistence type="predicted"/>
<feature type="transmembrane region" description="Helical" evidence="5">
    <location>
        <begin position="145"/>
        <end position="163"/>
    </location>
</feature>
<evidence type="ECO:0000313" key="7">
    <source>
        <dbReference type="Proteomes" id="UP000734218"/>
    </source>
</evidence>
<keyword evidence="1" id="KW-1003">Cell membrane</keyword>